<gene>
    <name evidence="2" type="ORF">GLE_3853</name>
</gene>
<dbReference type="Proteomes" id="UP000061569">
    <property type="component" value="Chromosome"/>
</dbReference>
<protein>
    <submittedName>
        <fullName evidence="2">Uncharacterized protein</fullName>
    </submittedName>
</protein>
<dbReference type="AlphaFoldDB" id="A0A0S2DKW8"/>
<evidence type="ECO:0000313" key="3">
    <source>
        <dbReference type="Proteomes" id="UP000061569"/>
    </source>
</evidence>
<sequence>MPRRGVSTRGGLAATSLFAHPASTLFVYGLVAARSAITRYVCN</sequence>
<feature type="transmembrane region" description="Helical" evidence="1">
    <location>
        <begin position="12"/>
        <end position="31"/>
    </location>
</feature>
<keyword evidence="1" id="KW-0812">Transmembrane</keyword>
<accession>A0A0S2DKW8</accession>
<dbReference type="PATRIC" id="fig|69.6.peg.3793"/>
<dbReference type="KEGG" id="lez:GLE_3853"/>
<name>A0A0S2DKW8_LYSEN</name>
<organism evidence="2 3">
    <name type="scientific">Lysobacter enzymogenes</name>
    <dbReference type="NCBI Taxonomy" id="69"/>
    <lineage>
        <taxon>Bacteria</taxon>
        <taxon>Pseudomonadati</taxon>
        <taxon>Pseudomonadota</taxon>
        <taxon>Gammaproteobacteria</taxon>
        <taxon>Lysobacterales</taxon>
        <taxon>Lysobacteraceae</taxon>
        <taxon>Lysobacter</taxon>
    </lineage>
</organism>
<evidence type="ECO:0000256" key="1">
    <source>
        <dbReference type="SAM" id="Phobius"/>
    </source>
</evidence>
<evidence type="ECO:0000313" key="2">
    <source>
        <dbReference type="EMBL" id="ALN59196.1"/>
    </source>
</evidence>
<keyword evidence="1" id="KW-0472">Membrane</keyword>
<reference evidence="2 3" key="1">
    <citation type="submission" date="2015-11" db="EMBL/GenBank/DDBJ databases">
        <title>Genome sequences of Lysobacter enzymogenes strain C3 and Lysobacter antibioticus ATCC 29479.</title>
        <authorList>
            <person name="Kobayashi D.Y."/>
        </authorList>
    </citation>
    <scope>NUCLEOTIDE SEQUENCE [LARGE SCALE GENOMIC DNA]</scope>
    <source>
        <strain evidence="2 3">C3</strain>
    </source>
</reference>
<keyword evidence="1" id="KW-1133">Transmembrane helix</keyword>
<dbReference type="EMBL" id="CP013140">
    <property type="protein sequence ID" value="ALN59196.1"/>
    <property type="molecule type" value="Genomic_DNA"/>
</dbReference>
<proteinExistence type="predicted"/>